<dbReference type="CDD" id="cd04595">
    <property type="entry name" value="CBS_pair_DHH_polyA_Pol_assoc"/>
    <property type="match status" value="1"/>
</dbReference>
<dbReference type="PANTHER" id="PTHR47788">
    <property type="entry name" value="POLYA POLYMERASE"/>
    <property type="match status" value="1"/>
</dbReference>
<organism evidence="14 15">
    <name type="scientific">Halalkalibacter wakoensis JCM 9140</name>
    <dbReference type="NCBI Taxonomy" id="1236970"/>
    <lineage>
        <taxon>Bacteria</taxon>
        <taxon>Bacillati</taxon>
        <taxon>Bacillota</taxon>
        <taxon>Bacilli</taxon>
        <taxon>Bacillales</taxon>
        <taxon>Bacillaceae</taxon>
        <taxon>Halalkalibacter</taxon>
    </lineage>
</organism>
<dbReference type="CDD" id="cd05398">
    <property type="entry name" value="NT_ClassII-CCAase"/>
    <property type="match status" value="1"/>
</dbReference>
<keyword evidence="6" id="KW-0548">Nucleotidyltransferase</keyword>
<keyword evidence="7" id="KW-0479">Metal-binding</keyword>
<evidence type="ECO:0000256" key="6">
    <source>
        <dbReference type="ARBA" id="ARBA00022695"/>
    </source>
</evidence>
<dbReference type="PROSITE" id="PS51371">
    <property type="entry name" value="CBS"/>
    <property type="match status" value="2"/>
</dbReference>
<dbReference type="SMART" id="SM00116">
    <property type="entry name" value="CBS"/>
    <property type="match status" value="2"/>
</dbReference>
<dbReference type="InterPro" id="IPR043519">
    <property type="entry name" value="NT_sf"/>
</dbReference>
<keyword evidence="15" id="KW-1185">Reference proteome</keyword>
<keyword evidence="8" id="KW-0547">Nucleotide-binding</keyword>
<evidence type="ECO:0000256" key="8">
    <source>
        <dbReference type="ARBA" id="ARBA00022741"/>
    </source>
</evidence>
<evidence type="ECO:0000256" key="3">
    <source>
        <dbReference type="ARBA" id="ARBA00022555"/>
    </source>
</evidence>
<dbReference type="Gene3D" id="3.10.580.10">
    <property type="entry name" value="CBS-domain"/>
    <property type="match status" value="1"/>
</dbReference>
<dbReference type="InterPro" id="IPR001667">
    <property type="entry name" value="DDH_dom"/>
</dbReference>
<keyword evidence="4 12" id="KW-0808">Transferase</keyword>
<evidence type="ECO:0000256" key="1">
    <source>
        <dbReference type="ARBA" id="ARBA00001946"/>
    </source>
</evidence>
<dbReference type="InterPro" id="IPR003156">
    <property type="entry name" value="DHHA1_dom"/>
</dbReference>
<dbReference type="PANTHER" id="PTHR47788:SF1">
    <property type="entry name" value="A-ADDING TRNA NUCLEOTIDYLTRANSFERASE"/>
    <property type="match status" value="1"/>
</dbReference>
<dbReference type="InterPro" id="IPR046342">
    <property type="entry name" value="CBS_dom_sf"/>
</dbReference>
<dbReference type="Gene3D" id="1.10.3090.10">
    <property type="entry name" value="cca-adding enzyme, domain 2"/>
    <property type="match status" value="1"/>
</dbReference>
<keyword evidence="5" id="KW-0819">tRNA processing</keyword>
<evidence type="ECO:0000256" key="5">
    <source>
        <dbReference type="ARBA" id="ARBA00022694"/>
    </source>
</evidence>
<dbReference type="Proteomes" id="UP000018890">
    <property type="component" value="Unassembled WGS sequence"/>
</dbReference>
<sequence length="837" mass="95270">MNVIVSHVNIDFDGLASLLAAKKLHPDAQVALSDKQNPTVKSYLAIYRDELKFSSYKDIQWSEVTTLILVDVASMKRTGIPVQEIRPDIRTIVYDHHSPKEEDISSGERYIEQVGATITMLMERLHARNIQLTPFEATLFGLGLYTDTGNFTYQQTTERDLYVGFLLKQQKMDIQLVDRFSGQTLSMEERDLFQSLLTNGTQQYIDGITLFITTYEQPFYQSGLATLTRRLMESTDSDAAISIVKMKEHVYVVARSSTDRVDLRKLMDRLGGGGHAQAASATVKKEQLQPVIQHVTESLSLMIQPAITAADIMACPVKYVAPDLSIDEVLDQMYQYGHTGFPVVNKEGVLVGIISRRDVDKATHHGLGHAPVKAYMSTQLVTLGSNASLEEIQATMMKHNIGRIPILSDNEMIGILSRTDIIEQLHRETNQDNEQPIVLLMKQQLSKKMYELLLEIGSIADQQSVKIYLIGGIVRDFILQRPNEDIDLVVEGDGIAFANQLKKQLGGNVKSHEKFGTATWTTEENHKLDIVTCRTEYYDAPAALPNVRASNIREDLRRRDFTINAMALQINKRQFGKLLDFFQGQEDIQLRKIRILHTLSFIEDPTRIIRAVRFALRFQYELAEHTFELALNAVPMLKQVSAKRLLREFELLQKENVTLDAVTCLQSLGIWSTLFHREPNEHTMKKLSTIIKEMPHPFITFLTIAYGQKDWHVVIKPYALISEHNQMIEQLIKMEQIDIKNESLSSIHDQLHLFQDDVLYLFAQLTNDQKLLTYLQKRKQLNLLLSGKDLIDKGLNPGPDFSDLLHQLACLQLDEIIQTKDDAVTWLENKVAELPLD</sequence>
<dbReference type="GO" id="GO:0000166">
    <property type="term" value="F:nucleotide binding"/>
    <property type="evidence" value="ECO:0007669"/>
    <property type="project" value="UniProtKB-KW"/>
</dbReference>
<comment type="similarity">
    <text evidence="2 12">Belongs to the tRNA nucleotidyltransferase/poly(A) polymerase family.</text>
</comment>
<accession>W4PZV6</accession>
<evidence type="ECO:0000256" key="11">
    <source>
        <dbReference type="PROSITE-ProRule" id="PRU00703"/>
    </source>
</evidence>
<dbReference type="InterPro" id="IPR038763">
    <property type="entry name" value="DHH_sf"/>
</dbReference>
<evidence type="ECO:0000256" key="12">
    <source>
        <dbReference type="RuleBase" id="RU003953"/>
    </source>
</evidence>
<keyword evidence="10 12" id="KW-0694">RNA-binding</keyword>
<keyword evidence="11" id="KW-0129">CBS domain</keyword>
<protein>
    <submittedName>
        <fullName evidence="14">tRNA nucleotidyltransferase</fullName>
    </submittedName>
</protein>
<dbReference type="Gene3D" id="3.30.460.10">
    <property type="entry name" value="Beta Polymerase, domain 2"/>
    <property type="match status" value="1"/>
</dbReference>
<gene>
    <name evidence="14" type="ORF">JCM9140_1254</name>
</gene>
<evidence type="ECO:0000256" key="9">
    <source>
        <dbReference type="ARBA" id="ARBA00022842"/>
    </source>
</evidence>
<dbReference type="GO" id="GO:0016779">
    <property type="term" value="F:nucleotidyltransferase activity"/>
    <property type="evidence" value="ECO:0007669"/>
    <property type="project" value="UniProtKB-KW"/>
</dbReference>
<dbReference type="Pfam" id="PF01368">
    <property type="entry name" value="DHH"/>
    <property type="match status" value="1"/>
</dbReference>
<dbReference type="InterPro" id="IPR002646">
    <property type="entry name" value="PolA_pol_head_dom"/>
</dbReference>
<dbReference type="SUPFAM" id="SSF64182">
    <property type="entry name" value="DHH phosphoesterases"/>
    <property type="match status" value="1"/>
</dbReference>
<dbReference type="Gene3D" id="3.10.310.30">
    <property type="match status" value="1"/>
</dbReference>
<comment type="caution">
    <text evidence="14">The sequence shown here is derived from an EMBL/GenBank/DDBJ whole genome shotgun (WGS) entry which is preliminary data.</text>
</comment>
<dbReference type="Gene3D" id="3.90.1640.10">
    <property type="entry name" value="inorganic pyrophosphatase (n-terminal core)"/>
    <property type="match status" value="1"/>
</dbReference>
<dbReference type="SUPFAM" id="SSF81301">
    <property type="entry name" value="Nucleotidyltransferase"/>
    <property type="match status" value="1"/>
</dbReference>
<dbReference type="Pfam" id="PF02272">
    <property type="entry name" value="DHHA1"/>
    <property type="match status" value="1"/>
</dbReference>
<dbReference type="InterPro" id="IPR000644">
    <property type="entry name" value="CBS_dom"/>
</dbReference>
<keyword evidence="9" id="KW-0460">Magnesium</keyword>
<dbReference type="RefSeq" id="WP_052002079.1">
    <property type="nucleotide sequence ID" value="NZ_BAUT01000008.1"/>
</dbReference>
<evidence type="ECO:0000256" key="10">
    <source>
        <dbReference type="ARBA" id="ARBA00022884"/>
    </source>
</evidence>
<dbReference type="GO" id="GO:0000049">
    <property type="term" value="F:tRNA binding"/>
    <property type="evidence" value="ECO:0007669"/>
    <property type="project" value="UniProtKB-KW"/>
</dbReference>
<reference evidence="14" key="1">
    <citation type="journal article" date="2014" name="Genome Announc.">
        <title>Draft Genome Sequences of Three Alkaliphilic Bacillus Strains, Bacillus wakoensis JCM 9140T, Bacillus akibai JCM 9157T, and Bacillus hemicellulosilyticus JCM 9152T.</title>
        <authorList>
            <person name="Yuki M."/>
            <person name="Oshima K."/>
            <person name="Suda W."/>
            <person name="Oshida Y."/>
            <person name="Kitamura K."/>
            <person name="Iida T."/>
            <person name="Hattori M."/>
            <person name="Ohkuma M."/>
        </authorList>
    </citation>
    <scope>NUCLEOTIDE SEQUENCE [LARGE SCALE GENOMIC DNA]</scope>
    <source>
        <strain evidence="14">JCM 9140</strain>
    </source>
</reference>
<dbReference type="Pfam" id="PF01743">
    <property type="entry name" value="PolyA_pol"/>
    <property type="match status" value="1"/>
</dbReference>
<evidence type="ECO:0000256" key="4">
    <source>
        <dbReference type="ARBA" id="ARBA00022679"/>
    </source>
</evidence>
<dbReference type="STRING" id="1236970.JCM9140_1254"/>
<dbReference type="SUPFAM" id="SSF81891">
    <property type="entry name" value="Poly A polymerase C-terminal region-like"/>
    <property type="match status" value="1"/>
</dbReference>
<name>W4PZV6_9BACI</name>
<evidence type="ECO:0000259" key="13">
    <source>
        <dbReference type="PROSITE" id="PS51371"/>
    </source>
</evidence>
<evidence type="ECO:0000313" key="14">
    <source>
        <dbReference type="EMBL" id="GAE25272.1"/>
    </source>
</evidence>
<evidence type="ECO:0000256" key="2">
    <source>
        <dbReference type="ARBA" id="ARBA00007265"/>
    </source>
</evidence>
<keyword evidence="3" id="KW-0820">tRNA-binding</keyword>
<comment type="cofactor">
    <cofactor evidence="1">
        <name>Mg(2+)</name>
        <dbReference type="ChEBI" id="CHEBI:18420"/>
    </cofactor>
</comment>
<evidence type="ECO:0000256" key="7">
    <source>
        <dbReference type="ARBA" id="ARBA00022723"/>
    </source>
</evidence>
<dbReference type="InterPro" id="IPR052390">
    <property type="entry name" value="tRNA_nt/polyA_polymerase"/>
</dbReference>
<dbReference type="Pfam" id="PF00571">
    <property type="entry name" value="CBS"/>
    <property type="match status" value="2"/>
</dbReference>
<feature type="domain" description="CBS" evidence="13">
    <location>
        <begin position="376"/>
        <end position="433"/>
    </location>
</feature>
<dbReference type="GO" id="GO:0008033">
    <property type="term" value="P:tRNA processing"/>
    <property type="evidence" value="ECO:0007669"/>
    <property type="project" value="UniProtKB-KW"/>
</dbReference>
<dbReference type="AlphaFoldDB" id="W4PZV6"/>
<proteinExistence type="inferred from homology"/>
<feature type="domain" description="CBS" evidence="13">
    <location>
        <begin position="313"/>
        <end position="372"/>
    </location>
</feature>
<dbReference type="EMBL" id="BAUT01000008">
    <property type="protein sequence ID" value="GAE25272.1"/>
    <property type="molecule type" value="Genomic_DNA"/>
</dbReference>
<evidence type="ECO:0000313" key="15">
    <source>
        <dbReference type="Proteomes" id="UP000018890"/>
    </source>
</evidence>
<dbReference type="GO" id="GO:0046872">
    <property type="term" value="F:metal ion binding"/>
    <property type="evidence" value="ECO:0007669"/>
    <property type="project" value="UniProtKB-KW"/>
</dbReference>
<dbReference type="SUPFAM" id="SSF54631">
    <property type="entry name" value="CBS-domain pair"/>
    <property type="match status" value="1"/>
</dbReference>